<name>A0ABU4ZNB7_9HYPH</name>
<evidence type="ECO:0000313" key="3">
    <source>
        <dbReference type="Proteomes" id="UP001276840"/>
    </source>
</evidence>
<comment type="caution">
    <text evidence="2">The sequence shown here is derived from an EMBL/GenBank/DDBJ whole genome shotgun (WGS) entry which is preliminary data.</text>
</comment>
<dbReference type="Proteomes" id="UP001276840">
    <property type="component" value="Unassembled WGS sequence"/>
</dbReference>
<protein>
    <submittedName>
        <fullName evidence="2">Uncharacterized protein</fullName>
    </submittedName>
</protein>
<sequence>MNAAVVLVDRLFPGIAETVLGQPTSWVARQTLSLVLLGAMRGANASIGEWLLAYAQTEQPGRRQWANLLLGMLGFASGIWYLLHLTEPGDRTPFLFMVEDTPLKIAAVAIYSAFYSWCGVMLLRFELRAKFYNALLFVSVLPLTAINVTFSRDALVASMVARAASQGRSFPVEKAEVYARASLYYAVVLIAIMLTLLYFCRERPAVERPLEGAPGGHA</sequence>
<keyword evidence="1" id="KW-1133">Transmembrane helix</keyword>
<feature type="transmembrane region" description="Helical" evidence="1">
    <location>
        <begin position="103"/>
        <end position="124"/>
    </location>
</feature>
<organism evidence="2 3">
    <name type="scientific">Mesorhizobium montanum</name>
    <dbReference type="NCBI Taxonomy" id="3072323"/>
    <lineage>
        <taxon>Bacteria</taxon>
        <taxon>Pseudomonadati</taxon>
        <taxon>Pseudomonadota</taxon>
        <taxon>Alphaproteobacteria</taxon>
        <taxon>Hyphomicrobiales</taxon>
        <taxon>Phyllobacteriaceae</taxon>
        <taxon>Mesorhizobium</taxon>
    </lineage>
</organism>
<keyword evidence="1" id="KW-0472">Membrane</keyword>
<proteinExistence type="predicted"/>
<feature type="transmembrane region" description="Helical" evidence="1">
    <location>
        <begin position="182"/>
        <end position="200"/>
    </location>
</feature>
<keyword evidence="3" id="KW-1185">Reference proteome</keyword>
<evidence type="ECO:0000313" key="2">
    <source>
        <dbReference type="EMBL" id="MDX8525491.1"/>
    </source>
</evidence>
<evidence type="ECO:0000256" key="1">
    <source>
        <dbReference type="SAM" id="Phobius"/>
    </source>
</evidence>
<feature type="transmembrane region" description="Helical" evidence="1">
    <location>
        <begin position="65"/>
        <end position="83"/>
    </location>
</feature>
<accession>A0ABU4ZNB7</accession>
<dbReference type="EMBL" id="JAVIJF010000008">
    <property type="protein sequence ID" value="MDX8525491.1"/>
    <property type="molecule type" value="Genomic_DNA"/>
</dbReference>
<gene>
    <name evidence="2" type="ORF">RFM68_13310</name>
</gene>
<dbReference type="RefSeq" id="WP_320233434.1">
    <property type="nucleotide sequence ID" value="NZ_JAVIJF010000008.1"/>
</dbReference>
<feature type="transmembrane region" description="Helical" evidence="1">
    <location>
        <begin position="131"/>
        <end position="150"/>
    </location>
</feature>
<keyword evidence="1" id="KW-0812">Transmembrane</keyword>
<reference evidence="2 3" key="1">
    <citation type="submission" date="2023-08" db="EMBL/GenBank/DDBJ databases">
        <title>Implementing the SeqCode for naming new Mesorhizobium species isolated from Vachellia karroo root nodules.</title>
        <authorList>
            <person name="Van Lill M."/>
        </authorList>
    </citation>
    <scope>NUCLEOTIDE SEQUENCE [LARGE SCALE GENOMIC DNA]</scope>
    <source>
        <strain evidence="2 3">MSK 1335</strain>
    </source>
</reference>